<keyword evidence="1" id="KW-0732">Signal</keyword>
<gene>
    <name evidence="2" type="ORF">GF359_00190</name>
</gene>
<accession>A0A9D5QC29</accession>
<comment type="caution">
    <text evidence="2">The sequence shown here is derived from an EMBL/GenBank/DDBJ whole genome shotgun (WGS) entry which is preliminary data.</text>
</comment>
<dbReference type="EMBL" id="WJKJ01000006">
    <property type="protein sequence ID" value="MBD3363612.1"/>
    <property type="molecule type" value="Genomic_DNA"/>
</dbReference>
<reference evidence="2" key="1">
    <citation type="submission" date="2019-11" db="EMBL/GenBank/DDBJ databases">
        <title>Microbial mats filling the niche in hypersaline microbial mats.</title>
        <authorList>
            <person name="Wong H.L."/>
            <person name="Macleod F.I."/>
            <person name="White R.A. III"/>
            <person name="Burns B.P."/>
        </authorList>
    </citation>
    <scope>NUCLEOTIDE SEQUENCE</scope>
    <source>
        <strain evidence="2">Bin_327</strain>
    </source>
</reference>
<name>A0A9D5QC29_UNCW3</name>
<protein>
    <recommendedName>
        <fullName evidence="4">DUF3996 domain-containing protein</fullName>
    </recommendedName>
</protein>
<feature type="chain" id="PRO_5038560135" description="DUF3996 domain-containing protein" evidence="1">
    <location>
        <begin position="20"/>
        <end position="153"/>
    </location>
</feature>
<evidence type="ECO:0008006" key="4">
    <source>
        <dbReference type="Google" id="ProtNLM"/>
    </source>
</evidence>
<proteinExistence type="predicted"/>
<evidence type="ECO:0000313" key="2">
    <source>
        <dbReference type="EMBL" id="MBD3363612.1"/>
    </source>
</evidence>
<evidence type="ECO:0000313" key="3">
    <source>
        <dbReference type="Proteomes" id="UP000630660"/>
    </source>
</evidence>
<organism evidence="2 3">
    <name type="scientific">candidate division WOR-3 bacterium</name>
    <dbReference type="NCBI Taxonomy" id="2052148"/>
    <lineage>
        <taxon>Bacteria</taxon>
        <taxon>Bacteria division WOR-3</taxon>
    </lineage>
</organism>
<dbReference type="Proteomes" id="UP000630660">
    <property type="component" value="Unassembled WGS sequence"/>
</dbReference>
<sequence>MKRVMVAILFVGLTTSAFAYPTGGDVGIGVGIGVPTGLSGKYWVNSTSGVDVLLGWDIQASWLYTHAGYLFHFPVGVSKGNLAPYLGVGGYFAVDPSSEGPTSGEVALGARIPVGLEYIYKPVGFFAEIDPLVKLFPGVYFDFAGGVGFRFYF</sequence>
<feature type="signal peptide" evidence="1">
    <location>
        <begin position="1"/>
        <end position="19"/>
    </location>
</feature>
<dbReference type="AlphaFoldDB" id="A0A9D5QC29"/>
<evidence type="ECO:0000256" key="1">
    <source>
        <dbReference type="SAM" id="SignalP"/>
    </source>
</evidence>